<evidence type="ECO:0008006" key="9">
    <source>
        <dbReference type="Google" id="ProtNLM"/>
    </source>
</evidence>
<reference evidence="7 8" key="2">
    <citation type="journal article" date="2012" name="Nature">
        <title>Insights into hominid evolution from the gorilla genome sequence.</title>
        <authorList>
            <person name="Scally A."/>
            <person name="Dutheil J.Y."/>
            <person name="Hillier L.W."/>
            <person name="Jordan G.E."/>
            <person name="Goodhead I."/>
            <person name="Herrero J."/>
            <person name="Hobolth A."/>
            <person name="Lappalainen T."/>
            <person name="Mailund T."/>
            <person name="Marques-Bonet T."/>
            <person name="McCarthy S."/>
            <person name="Montgomery S.H."/>
            <person name="Schwalie P.C."/>
            <person name="Tang Y.A."/>
            <person name="Ward M.C."/>
            <person name="Xue Y."/>
            <person name="Yngvadottir B."/>
            <person name="Alkan C."/>
            <person name="Andersen L.N."/>
            <person name="Ayub Q."/>
            <person name="Ball E.V."/>
            <person name="Beal K."/>
            <person name="Bradley B.J."/>
            <person name="Chen Y."/>
            <person name="Clee C.M."/>
            <person name="Fitzgerald S."/>
            <person name="Graves T.A."/>
            <person name="Gu Y."/>
            <person name="Heath P."/>
            <person name="Heger A."/>
            <person name="Karakoc E."/>
            <person name="Kolb-Kokocinski A."/>
            <person name="Laird G.K."/>
            <person name="Lunter G."/>
            <person name="Meader S."/>
            <person name="Mort M."/>
            <person name="Mullikin J.C."/>
            <person name="Munch K."/>
            <person name="O'Connor T.D."/>
            <person name="Phillips A.D."/>
            <person name="Prado-Martinez J."/>
            <person name="Rogers A.S."/>
            <person name="Sajjadian S."/>
            <person name="Schmidt D."/>
            <person name="Shaw K."/>
            <person name="Simpson J.T."/>
            <person name="Stenson P.D."/>
            <person name="Turner D.J."/>
            <person name="Vigilant L."/>
            <person name="Vilella A.J."/>
            <person name="Whitener W."/>
            <person name="Zhu B."/>
            <person name="Cooper D.N."/>
            <person name="de Jong P."/>
            <person name="Dermitzakis E.T."/>
            <person name="Eichler E.E."/>
            <person name="Flicek P."/>
            <person name="Goldman N."/>
            <person name="Mundy N.I."/>
            <person name="Ning Z."/>
            <person name="Odom D.T."/>
            <person name="Ponting C.P."/>
            <person name="Quail M.A."/>
            <person name="Ryder O.A."/>
            <person name="Searle S.M."/>
            <person name="Warren W.C."/>
            <person name="Wilson R.K."/>
            <person name="Schierup M.H."/>
            <person name="Rogers J."/>
            <person name="Tyler-Smith C."/>
            <person name="Durbin R."/>
        </authorList>
    </citation>
    <scope>NUCLEOTIDE SEQUENCE [LARGE SCALE GENOMIC DNA]</scope>
</reference>
<dbReference type="STRING" id="9593.ENSGGOP00000027324"/>
<dbReference type="GO" id="GO:0005615">
    <property type="term" value="C:extracellular space"/>
    <property type="evidence" value="ECO:0000318"/>
    <property type="project" value="GO_Central"/>
</dbReference>
<keyword evidence="4" id="KW-0862">Zinc</keyword>
<dbReference type="PANTHER" id="PTHR11417">
    <property type="entry name" value="SOMATOTROPIN,PROLACTIN"/>
    <property type="match status" value="1"/>
</dbReference>
<name>G3SGT7_GORGO</name>
<comment type="similarity">
    <text evidence="2 5">Belongs to the somatotropin/prolactin family.</text>
</comment>
<evidence type="ECO:0000256" key="5">
    <source>
        <dbReference type="RuleBase" id="RU003618"/>
    </source>
</evidence>
<dbReference type="HOGENOM" id="CLU_099069_0_0_1"/>
<evidence type="ECO:0000256" key="6">
    <source>
        <dbReference type="SAM" id="SignalP"/>
    </source>
</evidence>
<evidence type="ECO:0000256" key="1">
    <source>
        <dbReference type="ARBA" id="ARBA00004613"/>
    </source>
</evidence>
<dbReference type="PROSITE" id="PS00266">
    <property type="entry name" value="SOMATOTROPIN_1"/>
    <property type="match status" value="1"/>
</dbReference>
<feature type="chain" id="PRO_5014147976" description="Somatotropin" evidence="6">
    <location>
        <begin position="27"/>
        <end position="263"/>
    </location>
</feature>
<dbReference type="InParanoid" id="G3SGT7"/>
<evidence type="ECO:0000256" key="2">
    <source>
        <dbReference type="ARBA" id="ARBA00008474"/>
    </source>
</evidence>
<keyword evidence="5" id="KW-0372">Hormone</keyword>
<dbReference type="GO" id="GO:0005131">
    <property type="term" value="F:growth hormone receptor binding"/>
    <property type="evidence" value="ECO:0000318"/>
    <property type="project" value="GO_Central"/>
</dbReference>
<reference evidence="7" key="4">
    <citation type="submission" date="2025-09" db="UniProtKB">
        <authorList>
            <consortium name="Ensembl"/>
        </authorList>
    </citation>
    <scope>IDENTIFICATION</scope>
</reference>
<dbReference type="GO" id="GO:0046427">
    <property type="term" value="P:positive regulation of receptor signaling pathway via JAK-STAT"/>
    <property type="evidence" value="ECO:0000318"/>
    <property type="project" value="GO_Central"/>
</dbReference>
<dbReference type="Pfam" id="PF00103">
    <property type="entry name" value="Hormone_1"/>
    <property type="match status" value="1"/>
</dbReference>
<keyword evidence="3" id="KW-0964">Secreted</keyword>
<dbReference type="GO" id="GO:0005179">
    <property type="term" value="F:hormone activity"/>
    <property type="evidence" value="ECO:0000318"/>
    <property type="project" value="GO_Central"/>
</dbReference>
<feature type="binding site" evidence="4">
    <location>
        <position position="44"/>
    </location>
    <ligand>
        <name>Zn(2+)</name>
        <dbReference type="ChEBI" id="CHEBI:29105"/>
    </ligand>
</feature>
<dbReference type="Ensembl" id="ENSGGOT00000034193.2">
    <property type="protein sequence ID" value="ENSGGOP00000027324.2"/>
    <property type="gene ID" value="ENSGGOG00000014480.3"/>
</dbReference>
<dbReference type="Gene3D" id="1.20.1250.10">
    <property type="match status" value="1"/>
</dbReference>
<keyword evidence="4" id="KW-0479">Metal-binding</keyword>
<dbReference type="Proteomes" id="UP000001519">
    <property type="component" value="Chromosome 5"/>
</dbReference>
<dbReference type="InterPro" id="IPR001400">
    <property type="entry name" value="Somatotropin/Prolactin"/>
</dbReference>
<dbReference type="InterPro" id="IPR009079">
    <property type="entry name" value="4_helix_cytokine-like_core"/>
</dbReference>
<keyword evidence="8" id="KW-1185">Reference proteome</keyword>
<comment type="subcellular location">
    <subcellularLocation>
        <location evidence="1 5">Secreted</location>
    </subcellularLocation>
</comment>
<proteinExistence type="inferred from homology"/>
<organism evidence="7 8">
    <name type="scientific">Gorilla gorilla gorilla</name>
    <name type="common">Western lowland gorilla</name>
    <dbReference type="NCBI Taxonomy" id="9595"/>
    <lineage>
        <taxon>Eukaryota</taxon>
        <taxon>Metazoa</taxon>
        <taxon>Chordata</taxon>
        <taxon>Craniata</taxon>
        <taxon>Vertebrata</taxon>
        <taxon>Euteleostomi</taxon>
        <taxon>Mammalia</taxon>
        <taxon>Eutheria</taxon>
        <taxon>Euarchontoglires</taxon>
        <taxon>Primates</taxon>
        <taxon>Haplorrhini</taxon>
        <taxon>Catarrhini</taxon>
        <taxon>Hominidae</taxon>
        <taxon>Gorilla</taxon>
    </lineage>
</organism>
<gene>
    <name evidence="7" type="primary">LOC101126399</name>
</gene>
<dbReference type="PANTHER" id="PTHR11417:SF70">
    <property type="entry name" value="CHORIONIC SOMATOMAMMOTROPIN HORMONE 1"/>
    <property type="match status" value="1"/>
</dbReference>
<feature type="signal peptide" evidence="6">
    <location>
        <begin position="1"/>
        <end position="26"/>
    </location>
</feature>
<dbReference type="GeneTree" id="ENSGT00950000182818"/>
<dbReference type="SUPFAM" id="SSF47266">
    <property type="entry name" value="4-helical cytokines"/>
    <property type="match status" value="1"/>
</dbReference>
<reference evidence="8" key="1">
    <citation type="submission" date="2011-05" db="EMBL/GenBank/DDBJ databases">
        <title>Insights into the evolution of the great apes provided by the gorilla genome.</title>
        <authorList>
            <person name="Scally A."/>
        </authorList>
    </citation>
    <scope>NUCLEOTIDE SEQUENCE [LARGE SCALE GENOMIC DNA]</scope>
</reference>
<dbReference type="GO" id="GO:0008083">
    <property type="term" value="F:growth factor activity"/>
    <property type="evidence" value="ECO:0000318"/>
    <property type="project" value="GO_Central"/>
</dbReference>
<keyword evidence="6" id="KW-0732">Signal</keyword>
<sequence length="263" mass="29726">MAAGSRTSLLLAFGLLCLPWLQEGSAFPTIPLSRLFDNAMLRAHRLHQLAFDTYQEFEEAYIPKEQKYSFLQNPQTSLCFSESIPTPSNREETQQKSNLELLRISLLLIQSWLEPVQFLRSVFANSLVYGASDSNVYDLLKDLEEGIQTLMGVRVAPGVPNPGPPLTLRAVLEKHCCPLFSSQALTQENSPYSSFPLVNPPGLSLHPEGEGGKWMNERGREQRPSAWPLLLFLHFAEAGRWQPPDWADLQADLQQVRHKLTQR</sequence>
<evidence type="ECO:0000313" key="8">
    <source>
        <dbReference type="Proteomes" id="UP000001519"/>
    </source>
</evidence>
<protein>
    <recommendedName>
        <fullName evidence="9">Somatotropin</fullName>
    </recommendedName>
</protein>
<dbReference type="PRINTS" id="PR00836">
    <property type="entry name" value="SOMATOTROPIN"/>
</dbReference>
<dbReference type="GO" id="GO:0060396">
    <property type="term" value="P:growth hormone receptor signaling pathway"/>
    <property type="evidence" value="ECO:0000318"/>
    <property type="project" value="GO_Central"/>
</dbReference>
<dbReference type="GO" id="GO:0048513">
    <property type="term" value="P:animal organ development"/>
    <property type="evidence" value="ECO:0000318"/>
    <property type="project" value="GO_Central"/>
</dbReference>
<accession>G3SGT7</accession>
<evidence type="ECO:0000313" key="7">
    <source>
        <dbReference type="Ensembl" id="ENSGGOP00000027324.2"/>
    </source>
</evidence>
<dbReference type="GO" id="GO:0046872">
    <property type="term" value="F:metal ion binding"/>
    <property type="evidence" value="ECO:0007669"/>
    <property type="project" value="UniProtKB-KW"/>
</dbReference>
<dbReference type="EMBL" id="CABD030036604">
    <property type="status" value="NOT_ANNOTATED_CDS"/>
    <property type="molecule type" value="Genomic_DNA"/>
</dbReference>
<dbReference type="GO" id="GO:0031667">
    <property type="term" value="P:response to nutrient levels"/>
    <property type="evidence" value="ECO:0000318"/>
    <property type="project" value="GO_Central"/>
</dbReference>
<reference evidence="7" key="3">
    <citation type="submission" date="2025-08" db="UniProtKB">
        <authorList>
            <consortium name="Ensembl"/>
        </authorList>
    </citation>
    <scope>IDENTIFICATION</scope>
</reference>
<dbReference type="AlphaFoldDB" id="G3SGT7"/>
<evidence type="ECO:0000256" key="4">
    <source>
        <dbReference type="PIRSR" id="PIRSR601400-1"/>
    </source>
</evidence>
<dbReference type="InterPro" id="IPR018116">
    <property type="entry name" value="Somatotropin_CS"/>
</dbReference>
<evidence type="ECO:0000256" key="3">
    <source>
        <dbReference type="ARBA" id="ARBA00022525"/>
    </source>
</evidence>